<dbReference type="PROSITE" id="PS50280">
    <property type="entry name" value="SET"/>
    <property type="match status" value="1"/>
</dbReference>
<dbReference type="Gene3D" id="2.170.270.10">
    <property type="entry name" value="SET domain"/>
    <property type="match status" value="1"/>
</dbReference>
<feature type="compositionally biased region" description="Acidic residues" evidence="2">
    <location>
        <begin position="156"/>
        <end position="173"/>
    </location>
</feature>
<dbReference type="GO" id="GO:0070828">
    <property type="term" value="P:heterochromatin organization"/>
    <property type="evidence" value="ECO:0007669"/>
    <property type="project" value="TreeGrafter"/>
</dbReference>
<proteinExistence type="predicted"/>
<sequence>MSRYRGYQSTTLGYSSRRYNFSSHSEPPPVSRAYTPRPAFDSNEWRIQQSQRRLANLNMNSAFDKAQNRFSTKYSSSSERFQRDDLVEKVSWRDIFNKKMEQEVKPVQDNNQRPLINTKVEPPAPQLVTPLAKINGIKSVESEPRLKAQGSTESLNESDEWSWEEYSESESDQEEVHKQSPKGPLPSPVKKVLPQPASTTLPGLKFTPAKPHKEDLSWVNQRQDKIIVDSMHATLDKWLKAVSTWANDPWTAKGQYPDGSVRAGTKSTDPYSRLQDEIYDYVGERNFFGKPHGKGVVTFANGDKLTGSFRDGKREGKCSLQMRSNDIVYLDANYTNDKLNGKGKIEYKNGDLLYGWFVFGTLHGLGKTFNKEKQLIQVCWYSNGVPVGTVWKFLQGGGILVGEADITGNLIGDDIAFLYPDHQTALLGTFVREKMCMAQIAFIQMVTVRHEMCQLKFTKPRGPLYIYDPGTLTRISTEPLLPDPYETQHVYVRASKLRGAQEGLFANKDLPTDRIVAFYNGIHLRENELVDDKSDHDANAYKILDLQGPDSDGFQGILDIPPEYVNIKRYCASLAHKCNHSFQPNAKFVSFHHPRFGKIPAIQTVMEITKDTEIFVSYDYDLEEAPPWYQDLFSKRVILQYQQSKQMWNL</sequence>
<keyword evidence="1" id="KW-0677">Repeat</keyword>
<dbReference type="Pfam" id="PF00856">
    <property type="entry name" value="SET"/>
    <property type="match status" value="1"/>
</dbReference>
<dbReference type="GO" id="GO:0005694">
    <property type="term" value="C:chromosome"/>
    <property type="evidence" value="ECO:0007669"/>
    <property type="project" value="TreeGrafter"/>
</dbReference>
<evidence type="ECO:0000256" key="2">
    <source>
        <dbReference type="SAM" id="MobiDB-lite"/>
    </source>
</evidence>
<keyword evidence="5" id="KW-1185">Reference proteome</keyword>
<evidence type="ECO:0000313" key="5">
    <source>
        <dbReference type="Proteomes" id="UP000318571"/>
    </source>
</evidence>
<dbReference type="InterPro" id="IPR003409">
    <property type="entry name" value="MORN"/>
</dbReference>
<dbReference type="PANTHER" id="PTHR46820:SF1">
    <property type="entry name" value="HISTONE-LYSINE N-METHYLTRANSFERASE SETD7"/>
    <property type="match status" value="1"/>
</dbReference>
<feature type="region of interest" description="Disordered" evidence="2">
    <location>
        <begin position="16"/>
        <end position="37"/>
    </location>
</feature>
<name>A0A553PJP2_TIGCA</name>
<feature type="compositionally biased region" description="Polar residues" evidence="2">
    <location>
        <begin position="16"/>
        <end position="25"/>
    </location>
</feature>
<dbReference type="EMBL" id="VCGU01000003">
    <property type="protein sequence ID" value="TRY77894.1"/>
    <property type="molecule type" value="Genomic_DNA"/>
</dbReference>
<feature type="domain" description="SET" evidence="3">
    <location>
        <begin position="488"/>
        <end position="619"/>
    </location>
</feature>
<gene>
    <name evidence="4" type="ORF">TCAL_06168</name>
</gene>
<dbReference type="AlphaFoldDB" id="A0A553PJP2"/>
<dbReference type="STRING" id="6832.A0A553PJP2"/>
<dbReference type="Pfam" id="PF02493">
    <property type="entry name" value="MORN"/>
    <property type="match status" value="3"/>
</dbReference>
<accession>A0A553PJP2</accession>
<dbReference type="PANTHER" id="PTHR46820">
    <property type="entry name" value="HISTONE-LYSINE N-METHYLTRANSFERASE SETD7"/>
    <property type="match status" value="1"/>
</dbReference>
<dbReference type="GO" id="GO:0003682">
    <property type="term" value="F:chromatin binding"/>
    <property type="evidence" value="ECO:0007669"/>
    <property type="project" value="TreeGrafter"/>
</dbReference>
<feature type="region of interest" description="Disordered" evidence="2">
    <location>
        <begin position="143"/>
        <end position="208"/>
    </location>
</feature>
<dbReference type="Pfam" id="PF22648">
    <property type="entry name" value="SET7_N"/>
    <property type="match status" value="1"/>
</dbReference>
<evidence type="ECO:0000256" key="1">
    <source>
        <dbReference type="ARBA" id="ARBA00022737"/>
    </source>
</evidence>
<dbReference type="Proteomes" id="UP000318571">
    <property type="component" value="Chromosome 11"/>
</dbReference>
<dbReference type="Gene3D" id="2.20.110.10">
    <property type="entry name" value="Histone H3 K4-specific methyltransferase SET7/9 N-terminal domain"/>
    <property type="match status" value="2"/>
</dbReference>
<protein>
    <recommendedName>
        <fullName evidence="3">SET domain-containing protein</fullName>
    </recommendedName>
</protein>
<dbReference type="GO" id="GO:0008276">
    <property type="term" value="F:protein methyltransferase activity"/>
    <property type="evidence" value="ECO:0007669"/>
    <property type="project" value="UniProtKB-ARBA"/>
</dbReference>
<dbReference type="InterPro" id="IPR046341">
    <property type="entry name" value="SET_dom_sf"/>
</dbReference>
<evidence type="ECO:0000313" key="4">
    <source>
        <dbReference type="EMBL" id="TRY77894.1"/>
    </source>
</evidence>
<comment type="caution">
    <text evidence="4">The sequence shown here is derived from an EMBL/GenBank/DDBJ whole genome shotgun (WGS) entry which is preliminary data.</text>
</comment>
<dbReference type="GO" id="GO:0005634">
    <property type="term" value="C:nucleus"/>
    <property type="evidence" value="ECO:0007669"/>
    <property type="project" value="TreeGrafter"/>
</dbReference>
<dbReference type="SUPFAM" id="SSF82199">
    <property type="entry name" value="SET domain"/>
    <property type="match status" value="1"/>
</dbReference>
<reference evidence="4 5" key="1">
    <citation type="journal article" date="2018" name="Nat. Ecol. Evol.">
        <title>Genomic signatures of mitonuclear coevolution across populations of Tigriopus californicus.</title>
        <authorList>
            <person name="Barreto F.S."/>
            <person name="Watson E.T."/>
            <person name="Lima T.G."/>
            <person name="Willett C.S."/>
            <person name="Edmands S."/>
            <person name="Li W."/>
            <person name="Burton R.S."/>
        </authorList>
    </citation>
    <scope>NUCLEOTIDE SEQUENCE [LARGE SCALE GENOMIC DNA]</scope>
    <source>
        <strain evidence="4 5">San Diego</strain>
    </source>
</reference>
<evidence type="ECO:0000259" key="3">
    <source>
        <dbReference type="PROSITE" id="PS50280"/>
    </source>
</evidence>
<dbReference type="SUPFAM" id="SSF82185">
    <property type="entry name" value="Histone H3 K4-specific methyltransferase SET7/9 N-terminal domain"/>
    <property type="match status" value="2"/>
</dbReference>
<dbReference type="InterPro" id="IPR054533">
    <property type="entry name" value="SETD7_N"/>
</dbReference>
<dbReference type="GO" id="GO:0008757">
    <property type="term" value="F:S-adenosylmethionine-dependent methyltransferase activity"/>
    <property type="evidence" value="ECO:0007669"/>
    <property type="project" value="UniProtKB-ARBA"/>
</dbReference>
<dbReference type="GO" id="GO:0008170">
    <property type="term" value="F:N-methyltransferase activity"/>
    <property type="evidence" value="ECO:0007669"/>
    <property type="project" value="UniProtKB-ARBA"/>
</dbReference>
<organism evidence="4 5">
    <name type="scientific">Tigriopus californicus</name>
    <name type="common">Marine copepod</name>
    <dbReference type="NCBI Taxonomy" id="6832"/>
    <lineage>
        <taxon>Eukaryota</taxon>
        <taxon>Metazoa</taxon>
        <taxon>Ecdysozoa</taxon>
        <taxon>Arthropoda</taxon>
        <taxon>Crustacea</taxon>
        <taxon>Multicrustacea</taxon>
        <taxon>Hexanauplia</taxon>
        <taxon>Copepoda</taxon>
        <taxon>Harpacticoida</taxon>
        <taxon>Harpacticidae</taxon>
        <taxon>Tigriopus</taxon>
    </lineage>
</organism>
<dbReference type="InterPro" id="IPR001214">
    <property type="entry name" value="SET_dom"/>
</dbReference>